<accession>A0A315G6M8</accession>
<dbReference type="AlphaFoldDB" id="A0A315G6M8"/>
<evidence type="ECO:0008006" key="3">
    <source>
        <dbReference type="Google" id="ProtNLM"/>
    </source>
</evidence>
<comment type="caution">
    <text evidence="1">The sequence shown here is derived from an EMBL/GenBank/DDBJ whole genome shotgun (WGS) entry which is preliminary data.</text>
</comment>
<dbReference type="RefSeq" id="WP_001656442.1">
    <property type="nucleotide sequence ID" value="NZ_QAPL01000006.1"/>
</dbReference>
<organism evidence="1 2">
    <name type="scientific">Salmonella enterica I</name>
    <dbReference type="NCBI Taxonomy" id="59201"/>
    <lineage>
        <taxon>Bacteria</taxon>
        <taxon>Pseudomonadati</taxon>
        <taxon>Pseudomonadota</taxon>
        <taxon>Gammaproteobacteria</taxon>
        <taxon>Enterobacterales</taxon>
        <taxon>Enterobacteriaceae</taxon>
        <taxon>Salmonella</taxon>
    </lineage>
</organism>
<proteinExistence type="predicted"/>
<evidence type="ECO:0000313" key="1">
    <source>
        <dbReference type="EMBL" id="PUF82838.1"/>
    </source>
</evidence>
<dbReference type="Proteomes" id="UP000250700">
    <property type="component" value="Unassembled WGS sequence"/>
</dbReference>
<evidence type="ECO:0000313" key="2">
    <source>
        <dbReference type="Proteomes" id="UP000250700"/>
    </source>
</evidence>
<protein>
    <recommendedName>
        <fullName evidence="3">Phage protein</fullName>
    </recommendedName>
</protein>
<dbReference type="EMBL" id="QARU01000001">
    <property type="protein sequence ID" value="PUF82838.1"/>
    <property type="molecule type" value="Genomic_DNA"/>
</dbReference>
<name>A0A315G6M8_SALET</name>
<sequence>MISDRLTDEQLAEILSGVVDGVEPTTQELAMATELQELREQNELQRGELLKAHITLLNQQKQLQKYRNVDSAEPVVWTDEQELRDVKRDGFGYLFTVNPITPHVDPRRVIKLFAVPPAPGVYDDVLNIIGLLENNEWAEHCTNTVLGSLLESEITRLVGMTQPAPGESVSQSLTDALRDVIAERQRQISVKGWTPEHDDTYIGYELAAAAISYIEPAEAENYWPADWHDDSFRPSDYRRNLVKASALLVAELERLDRISATSVLSEVDRE</sequence>
<reference evidence="1 2" key="1">
    <citation type="submission" date="2018-04" db="EMBL/GenBank/DDBJ databases">
        <title>Whole genome sequencing of Salmonella enterica.</title>
        <authorList>
            <person name="Bell R."/>
        </authorList>
    </citation>
    <scope>NUCLEOTIDE SEQUENCE [LARGE SCALE GENOMIC DNA]</scope>
    <source>
        <strain evidence="1 2">CFSAN058603</strain>
    </source>
</reference>
<gene>
    <name evidence="1" type="ORF">DAX91_03370</name>
</gene>